<dbReference type="SMART" id="SM00198">
    <property type="entry name" value="SCP"/>
    <property type="match status" value="1"/>
</dbReference>
<evidence type="ECO:0000256" key="1">
    <source>
        <dbReference type="SAM" id="MobiDB-lite"/>
    </source>
</evidence>
<accession>A0ABR1P4B3</accession>
<feature type="domain" description="SCP" evidence="3">
    <location>
        <begin position="107"/>
        <end position="260"/>
    </location>
</feature>
<dbReference type="Gene3D" id="3.40.33.10">
    <property type="entry name" value="CAP"/>
    <property type="match status" value="1"/>
</dbReference>
<dbReference type="Pfam" id="PF00188">
    <property type="entry name" value="CAP"/>
    <property type="match status" value="1"/>
</dbReference>
<feature type="signal peptide" evidence="2">
    <location>
        <begin position="1"/>
        <end position="16"/>
    </location>
</feature>
<evidence type="ECO:0000259" key="3">
    <source>
        <dbReference type="SMART" id="SM00198"/>
    </source>
</evidence>
<gene>
    <name evidence="4" type="ORF">SLS63_007872</name>
</gene>
<evidence type="ECO:0000313" key="4">
    <source>
        <dbReference type="EMBL" id="KAK7725880.1"/>
    </source>
</evidence>
<reference evidence="4 5" key="1">
    <citation type="submission" date="2024-02" db="EMBL/GenBank/DDBJ databases">
        <title>De novo assembly and annotation of 12 fungi associated with fruit tree decline syndrome in Ontario, Canada.</title>
        <authorList>
            <person name="Sulman M."/>
            <person name="Ellouze W."/>
            <person name="Ilyukhin E."/>
        </authorList>
    </citation>
    <scope>NUCLEOTIDE SEQUENCE [LARGE SCALE GENOMIC DNA]</scope>
    <source>
        <strain evidence="4 5">M169</strain>
    </source>
</reference>
<evidence type="ECO:0000313" key="5">
    <source>
        <dbReference type="Proteomes" id="UP001430848"/>
    </source>
</evidence>
<dbReference type="Proteomes" id="UP001430848">
    <property type="component" value="Unassembled WGS sequence"/>
</dbReference>
<sequence length="281" mass="29187">MKSSLLLISGASIVAALPKVDIVIETDVVYYTVTQEVVQTVPAGNHVNANFHLAQTSVTPTTSTVIPVVTVTIDADLAPAPTTTSTSSKVATPSAAAQDASAAKPSDLASTAVYHHNIHRANNSAPAMTWGSTYAGYAATVAASCKFAHDLTPGGGGYGQNIAMYASTDASSLTEETIIAQAITEMWYNGELDLYPSSAYGQANPDFANFEAWGHYSQIVWVGSTQVGCAAQYCAPGSMNPSMGAWYSVCNYYPAGNVNGAYGKNVLPPTKQATVNVNVAA</sequence>
<dbReference type="PROSITE" id="PS01009">
    <property type="entry name" value="CRISP_1"/>
    <property type="match status" value="1"/>
</dbReference>
<feature type="chain" id="PRO_5045830320" description="SCP domain-containing protein" evidence="2">
    <location>
        <begin position="17"/>
        <end position="281"/>
    </location>
</feature>
<proteinExistence type="predicted"/>
<comment type="caution">
    <text evidence="4">The sequence shown here is derived from an EMBL/GenBank/DDBJ whole genome shotgun (WGS) entry which is preliminary data.</text>
</comment>
<name>A0ABR1P4B3_DIAER</name>
<evidence type="ECO:0000256" key="2">
    <source>
        <dbReference type="SAM" id="SignalP"/>
    </source>
</evidence>
<dbReference type="InterPro" id="IPR001283">
    <property type="entry name" value="CRISP-related"/>
</dbReference>
<dbReference type="PRINTS" id="PR00837">
    <property type="entry name" value="V5TPXLIKE"/>
</dbReference>
<organism evidence="4 5">
    <name type="scientific">Diaporthe eres</name>
    <name type="common">Phomopsis oblonga</name>
    <dbReference type="NCBI Taxonomy" id="83184"/>
    <lineage>
        <taxon>Eukaryota</taxon>
        <taxon>Fungi</taxon>
        <taxon>Dikarya</taxon>
        <taxon>Ascomycota</taxon>
        <taxon>Pezizomycotina</taxon>
        <taxon>Sordariomycetes</taxon>
        <taxon>Sordariomycetidae</taxon>
        <taxon>Diaporthales</taxon>
        <taxon>Diaporthaceae</taxon>
        <taxon>Diaporthe</taxon>
        <taxon>Diaporthe eres species complex</taxon>
    </lineage>
</organism>
<protein>
    <recommendedName>
        <fullName evidence="3">SCP domain-containing protein</fullName>
    </recommendedName>
</protein>
<dbReference type="CDD" id="cd05380">
    <property type="entry name" value="CAP_euk"/>
    <property type="match status" value="1"/>
</dbReference>
<dbReference type="EMBL" id="JAKNSF020000046">
    <property type="protein sequence ID" value="KAK7725880.1"/>
    <property type="molecule type" value="Genomic_DNA"/>
</dbReference>
<dbReference type="PANTHER" id="PTHR10334">
    <property type="entry name" value="CYSTEINE-RICH SECRETORY PROTEIN-RELATED"/>
    <property type="match status" value="1"/>
</dbReference>
<feature type="region of interest" description="Disordered" evidence="1">
    <location>
        <begin position="81"/>
        <end position="103"/>
    </location>
</feature>
<dbReference type="InterPro" id="IPR014044">
    <property type="entry name" value="CAP_dom"/>
</dbReference>
<dbReference type="InterPro" id="IPR035940">
    <property type="entry name" value="CAP_sf"/>
</dbReference>
<dbReference type="SUPFAM" id="SSF55797">
    <property type="entry name" value="PR-1-like"/>
    <property type="match status" value="1"/>
</dbReference>
<dbReference type="InterPro" id="IPR018244">
    <property type="entry name" value="Allrgn_V5/Tpx1_CS"/>
</dbReference>
<keyword evidence="2" id="KW-0732">Signal</keyword>
<keyword evidence="5" id="KW-1185">Reference proteome</keyword>